<proteinExistence type="predicted"/>
<dbReference type="AlphaFoldDB" id="A0ABD3FAG2"/>
<sequence length="120" mass="14121">MLLLLVLPVALPIDKRRKCLRRKRLNWGAYAQRLLDEGMFHKCFKMSYPWFMALAAKLEPYLPVDEKQSRNRTGTDPITHINKLQLCLRWLSGGSYHDIRENSPLMDSSIRFASHKSKKY</sequence>
<organism evidence="1 2">
    <name type="scientific">Phytophthora oleae</name>
    <dbReference type="NCBI Taxonomy" id="2107226"/>
    <lineage>
        <taxon>Eukaryota</taxon>
        <taxon>Sar</taxon>
        <taxon>Stramenopiles</taxon>
        <taxon>Oomycota</taxon>
        <taxon>Peronosporomycetes</taxon>
        <taxon>Peronosporales</taxon>
        <taxon>Peronosporaceae</taxon>
        <taxon>Phytophthora</taxon>
    </lineage>
</organism>
<dbReference type="EMBL" id="JBIMZQ010000031">
    <property type="protein sequence ID" value="KAL3662485.1"/>
    <property type="molecule type" value="Genomic_DNA"/>
</dbReference>
<accession>A0ABD3FAG2</accession>
<evidence type="ECO:0008006" key="3">
    <source>
        <dbReference type="Google" id="ProtNLM"/>
    </source>
</evidence>
<evidence type="ECO:0000313" key="1">
    <source>
        <dbReference type="EMBL" id="KAL3662485.1"/>
    </source>
</evidence>
<name>A0ABD3FAG2_9STRA</name>
<protein>
    <recommendedName>
        <fullName evidence="3">PiggyBac transposable element-derived protein domain-containing protein</fullName>
    </recommendedName>
</protein>
<dbReference type="Proteomes" id="UP001632037">
    <property type="component" value="Unassembled WGS sequence"/>
</dbReference>
<keyword evidence="2" id="KW-1185">Reference proteome</keyword>
<comment type="caution">
    <text evidence="1">The sequence shown here is derived from an EMBL/GenBank/DDBJ whole genome shotgun (WGS) entry which is preliminary data.</text>
</comment>
<reference evidence="1 2" key="1">
    <citation type="submission" date="2024-09" db="EMBL/GenBank/DDBJ databases">
        <title>Genome sequencing and assembly of Phytophthora oleae, isolate VK10A, causative agent of rot of olive drupes.</title>
        <authorList>
            <person name="Conti Taguali S."/>
            <person name="Riolo M."/>
            <person name="La Spada F."/>
            <person name="Cacciola S.O."/>
            <person name="Dionisio G."/>
        </authorList>
    </citation>
    <scope>NUCLEOTIDE SEQUENCE [LARGE SCALE GENOMIC DNA]</scope>
    <source>
        <strain evidence="1 2">VK10A</strain>
    </source>
</reference>
<gene>
    <name evidence="1" type="ORF">V7S43_012340</name>
</gene>
<evidence type="ECO:0000313" key="2">
    <source>
        <dbReference type="Proteomes" id="UP001632037"/>
    </source>
</evidence>